<feature type="compositionally biased region" description="Polar residues" evidence="1">
    <location>
        <begin position="210"/>
        <end position="227"/>
    </location>
</feature>
<reference evidence="2" key="1">
    <citation type="submission" date="2025-08" db="UniProtKB">
        <authorList>
            <consortium name="Ensembl"/>
        </authorList>
    </citation>
    <scope>IDENTIFICATION</scope>
</reference>
<dbReference type="InterPro" id="IPR037394">
    <property type="entry name" value="TBATA-like"/>
</dbReference>
<feature type="compositionally biased region" description="Basic and acidic residues" evidence="1">
    <location>
        <begin position="179"/>
        <end position="197"/>
    </location>
</feature>
<evidence type="ECO:0000256" key="1">
    <source>
        <dbReference type="SAM" id="MobiDB-lite"/>
    </source>
</evidence>
<feature type="compositionally biased region" description="Basic residues" evidence="1">
    <location>
        <begin position="77"/>
        <end position="86"/>
    </location>
</feature>
<name>A0A8C5P5M4_JACJA</name>
<feature type="region of interest" description="Disordered" evidence="1">
    <location>
        <begin position="176"/>
        <end position="233"/>
    </location>
</feature>
<dbReference type="PANTHER" id="PTHR33772:SF3">
    <property type="entry name" value="PROTEIN TBATA"/>
    <property type="match status" value="1"/>
</dbReference>
<keyword evidence="3" id="KW-1185">Reference proteome</keyword>
<evidence type="ECO:0000313" key="3">
    <source>
        <dbReference type="Proteomes" id="UP000694385"/>
    </source>
</evidence>
<gene>
    <name evidence="2" type="primary">Tbata</name>
</gene>
<dbReference type="Proteomes" id="UP000694385">
    <property type="component" value="Unassembled WGS sequence"/>
</dbReference>
<sequence length="373" mass="41315">MNSRHKHPLVPKVSLKPEKKPKPAHKPQNTGDSRAQKELMTPGIVDFGLIQESFKAPHPLQTPGTYRFGRLSHHSFFSRHHPHPQHVTHIQGKEEKSEPPGPMDFTPSADSTGKPVCVVRDESSLVPLPPPTFLSYCLMGMPTISDPIGDPQSNRNPQLSSDTWKKELKELTSRVAFFTKEDERKPPRPEEPPREQGAKYSAETGRLIPASSQALTRRSSRQGQRNHSSSRDRGVQDLLLQDQELLILELLCQVLQTDSLRAIQFWLLYAPPKEKDLALRLLQTAVAQLLPHPLTSIPAEKLLNSEEGLSLPQALARASLSLSVLSHPLGEGNLSSPLPLSLSPAECMGKAQVLRVHSSEDTEEKVSESKAEG</sequence>
<dbReference type="PANTHER" id="PTHR33772">
    <property type="entry name" value="THYMUS, BRAIN AND TESTES-ASSOCIATED"/>
    <property type="match status" value="1"/>
</dbReference>
<dbReference type="AlphaFoldDB" id="A0A8C5P5M4"/>
<accession>A0A8C5P5M4</accession>
<proteinExistence type="predicted"/>
<dbReference type="GeneTree" id="ENSGT00510000048896"/>
<protein>
    <submittedName>
        <fullName evidence="2">Thymus, brain and testes associated</fullName>
    </submittedName>
</protein>
<reference evidence="2" key="2">
    <citation type="submission" date="2025-09" db="UniProtKB">
        <authorList>
            <consortium name="Ensembl"/>
        </authorList>
    </citation>
    <scope>IDENTIFICATION</scope>
</reference>
<feature type="region of interest" description="Disordered" evidence="1">
    <location>
        <begin position="1"/>
        <end position="39"/>
    </location>
</feature>
<feature type="region of interest" description="Disordered" evidence="1">
    <location>
        <begin position="77"/>
        <end position="115"/>
    </location>
</feature>
<dbReference type="Ensembl" id="ENSJJAT00000030396.1">
    <property type="protein sequence ID" value="ENSJJAP00000023818.1"/>
    <property type="gene ID" value="ENSJJAG00000023471.1"/>
</dbReference>
<organism evidence="2 3">
    <name type="scientific">Jaculus jaculus</name>
    <name type="common">Lesser Egyptian jerboa</name>
    <dbReference type="NCBI Taxonomy" id="51337"/>
    <lineage>
        <taxon>Eukaryota</taxon>
        <taxon>Metazoa</taxon>
        <taxon>Chordata</taxon>
        <taxon>Craniata</taxon>
        <taxon>Vertebrata</taxon>
        <taxon>Euteleostomi</taxon>
        <taxon>Mammalia</taxon>
        <taxon>Eutheria</taxon>
        <taxon>Euarchontoglires</taxon>
        <taxon>Glires</taxon>
        <taxon>Rodentia</taxon>
        <taxon>Myomorpha</taxon>
        <taxon>Dipodoidea</taxon>
        <taxon>Dipodidae</taxon>
        <taxon>Dipodinae</taxon>
        <taxon>Jaculus</taxon>
    </lineage>
</organism>
<dbReference type="Pfam" id="PF15256">
    <property type="entry name" value="SPATIAL"/>
    <property type="match status" value="1"/>
</dbReference>
<evidence type="ECO:0000313" key="2">
    <source>
        <dbReference type="Ensembl" id="ENSJJAP00000023818.1"/>
    </source>
</evidence>